<dbReference type="KEGG" id="nak:EH165_12360"/>
<evidence type="ECO:0000313" key="8">
    <source>
        <dbReference type="Proteomes" id="UP000268084"/>
    </source>
</evidence>
<dbReference type="AlphaFoldDB" id="A0A3G8ZNH7"/>
<comment type="similarity">
    <text evidence="2 6">Belongs to the 4-toluene sulfonate uptake permease (TSUP) (TC 2.A.102) family.</text>
</comment>
<evidence type="ECO:0000313" key="7">
    <source>
        <dbReference type="EMBL" id="AZI58810.1"/>
    </source>
</evidence>
<feature type="transmembrane region" description="Helical" evidence="6">
    <location>
        <begin position="185"/>
        <end position="211"/>
    </location>
</feature>
<evidence type="ECO:0000256" key="2">
    <source>
        <dbReference type="ARBA" id="ARBA00009142"/>
    </source>
</evidence>
<evidence type="ECO:0000256" key="3">
    <source>
        <dbReference type="ARBA" id="ARBA00022692"/>
    </source>
</evidence>
<dbReference type="EMBL" id="CP034170">
    <property type="protein sequence ID" value="AZI58810.1"/>
    <property type="molecule type" value="Genomic_DNA"/>
</dbReference>
<feature type="transmembrane region" description="Helical" evidence="6">
    <location>
        <begin position="45"/>
        <end position="63"/>
    </location>
</feature>
<feature type="transmembrane region" description="Helical" evidence="6">
    <location>
        <begin position="157"/>
        <end position="179"/>
    </location>
</feature>
<dbReference type="InterPro" id="IPR002781">
    <property type="entry name" value="TM_pro_TauE-like"/>
</dbReference>
<dbReference type="RefSeq" id="WP_124799714.1">
    <property type="nucleotide sequence ID" value="NZ_CP034170.1"/>
</dbReference>
<keyword evidence="3 6" id="KW-0812">Transmembrane</keyword>
<keyword evidence="6" id="KW-1003">Cell membrane</keyword>
<protein>
    <recommendedName>
        <fullName evidence="6">Probable membrane transporter protein</fullName>
    </recommendedName>
</protein>
<sequence length="275" mass="27388">MIVAAAIGLGLLIGAFLGALGGGGAILTVPALIYLLGQTAQEATTGSLVIVGAASITGMSGYARSHHVMWRLGVLFGIAGIGAAVAGTALNAQVDQRWLLLSFAVVMVLAAVAMLIRARNDAAAKTALATTKVPTPAGGPGPAPFVTSWDLTTGVRVLLAGLGVGFLTGFFGVGGGFVIVPVLVLIFGLSMATAAGTSLLIVTLNSTASLIARAGHVHVEWHVIIPFAVAAMVASLAGKAIASKLPDVSLTRAFAGMLIAIAAFVASENIIALAS</sequence>
<dbReference type="InterPro" id="IPR051598">
    <property type="entry name" value="TSUP/Inactive_protease-like"/>
</dbReference>
<dbReference type="Proteomes" id="UP000268084">
    <property type="component" value="Chromosome"/>
</dbReference>
<reference evidence="7 8" key="1">
    <citation type="submission" date="2018-11" db="EMBL/GenBank/DDBJ databases">
        <authorList>
            <person name="Da X."/>
        </authorList>
    </citation>
    <scope>NUCLEOTIDE SEQUENCE [LARGE SCALE GENOMIC DNA]</scope>
    <source>
        <strain evidence="7 8">S14-144</strain>
    </source>
</reference>
<proteinExistence type="inferred from homology"/>
<evidence type="ECO:0000256" key="1">
    <source>
        <dbReference type="ARBA" id="ARBA00004141"/>
    </source>
</evidence>
<organism evidence="7 8">
    <name type="scientific">Nakamurella antarctica</name>
    <dbReference type="NCBI Taxonomy" id="1902245"/>
    <lineage>
        <taxon>Bacteria</taxon>
        <taxon>Bacillati</taxon>
        <taxon>Actinomycetota</taxon>
        <taxon>Actinomycetes</taxon>
        <taxon>Nakamurellales</taxon>
        <taxon>Nakamurellaceae</taxon>
        <taxon>Nakamurella</taxon>
    </lineage>
</organism>
<evidence type="ECO:0000256" key="5">
    <source>
        <dbReference type="ARBA" id="ARBA00023136"/>
    </source>
</evidence>
<dbReference type="PANTHER" id="PTHR43701:SF2">
    <property type="entry name" value="MEMBRANE TRANSPORTER PROTEIN YJNA-RELATED"/>
    <property type="match status" value="1"/>
</dbReference>
<keyword evidence="8" id="KW-1185">Reference proteome</keyword>
<keyword evidence="5 6" id="KW-0472">Membrane</keyword>
<accession>A0A3G8ZNH7</accession>
<keyword evidence="4 6" id="KW-1133">Transmembrane helix</keyword>
<name>A0A3G8ZNH7_9ACTN</name>
<gene>
    <name evidence="7" type="ORF">EH165_12360</name>
</gene>
<evidence type="ECO:0000256" key="4">
    <source>
        <dbReference type="ARBA" id="ARBA00022989"/>
    </source>
</evidence>
<feature type="transmembrane region" description="Helical" evidence="6">
    <location>
        <begin position="98"/>
        <end position="116"/>
    </location>
</feature>
<evidence type="ECO:0000256" key="6">
    <source>
        <dbReference type="RuleBase" id="RU363041"/>
    </source>
</evidence>
<dbReference type="PANTHER" id="PTHR43701">
    <property type="entry name" value="MEMBRANE TRANSPORTER PROTEIN MJ0441-RELATED"/>
    <property type="match status" value="1"/>
</dbReference>
<reference evidence="7 8" key="2">
    <citation type="submission" date="2018-12" db="EMBL/GenBank/DDBJ databases">
        <title>Nakamurella antarcticus sp. nov., isolated from Antarctica South Shetland Islands soil.</title>
        <authorList>
            <person name="Peng F."/>
        </authorList>
    </citation>
    <scope>NUCLEOTIDE SEQUENCE [LARGE SCALE GENOMIC DNA]</scope>
    <source>
        <strain evidence="7 8">S14-144</strain>
    </source>
</reference>
<feature type="transmembrane region" description="Helical" evidence="6">
    <location>
        <begin position="223"/>
        <end position="242"/>
    </location>
</feature>
<dbReference type="Pfam" id="PF01925">
    <property type="entry name" value="TauE"/>
    <property type="match status" value="1"/>
</dbReference>
<feature type="transmembrane region" description="Helical" evidence="6">
    <location>
        <begin position="254"/>
        <end position="274"/>
    </location>
</feature>
<dbReference type="GO" id="GO:0005886">
    <property type="term" value="C:plasma membrane"/>
    <property type="evidence" value="ECO:0007669"/>
    <property type="project" value="UniProtKB-SubCell"/>
</dbReference>
<comment type="subcellular location">
    <subcellularLocation>
        <location evidence="6">Cell membrane</location>
        <topology evidence="6">Multi-pass membrane protein</topology>
    </subcellularLocation>
    <subcellularLocation>
        <location evidence="1">Membrane</location>
        <topology evidence="1">Multi-pass membrane protein</topology>
    </subcellularLocation>
</comment>
<feature type="transmembrane region" description="Helical" evidence="6">
    <location>
        <begin position="70"/>
        <end position="92"/>
    </location>
</feature>
<dbReference type="OrthoDB" id="528320at2"/>